<proteinExistence type="predicted"/>
<accession>A0ABW1SDB8</accession>
<evidence type="ECO:0000313" key="2">
    <source>
        <dbReference type="Proteomes" id="UP001596303"/>
    </source>
</evidence>
<dbReference type="Proteomes" id="UP001596303">
    <property type="component" value="Unassembled WGS sequence"/>
</dbReference>
<comment type="caution">
    <text evidence="1">The sequence shown here is derived from an EMBL/GenBank/DDBJ whole genome shotgun (WGS) entry which is preliminary data.</text>
</comment>
<evidence type="ECO:0000313" key="1">
    <source>
        <dbReference type="EMBL" id="MFC6199577.1"/>
    </source>
</evidence>
<sequence>MTPCADPVGVELAFADQTGIILDVEVERKWDRNYRNGAHGLSH</sequence>
<reference evidence="2" key="1">
    <citation type="journal article" date="2019" name="Int. J. Syst. Evol. Microbiol.">
        <title>The Global Catalogue of Microorganisms (GCM) 10K type strain sequencing project: providing services to taxonomists for standard genome sequencing and annotation.</title>
        <authorList>
            <consortium name="The Broad Institute Genomics Platform"/>
            <consortium name="The Broad Institute Genome Sequencing Center for Infectious Disease"/>
            <person name="Wu L."/>
            <person name="Ma J."/>
        </authorList>
    </citation>
    <scope>NUCLEOTIDE SEQUENCE [LARGE SCALE GENOMIC DNA]</scope>
    <source>
        <strain evidence="2">CGMCC-1.15741</strain>
    </source>
</reference>
<protein>
    <recommendedName>
        <fullName evidence="3">Transposase DDE domain-containing protein</fullName>
    </recommendedName>
</protein>
<gene>
    <name evidence="1" type="ORF">ACFQDM_15955</name>
</gene>
<dbReference type="RefSeq" id="WP_377380715.1">
    <property type="nucleotide sequence ID" value="NZ_JBHSSW010000059.1"/>
</dbReference>
<evidence type="ECO:0008006" key="3">
    <source>
        <dbReference type="Google" id="ProtNLM"/>
    </source>
</evidence>
<dbReference type="EMBL" id="JBHSSW010000059">
    <property type="protein sequence ID" value="MFC6199577.1"/>
    <property type="molecule type" value="Genomic_DNA"/>
</dbReference>
<name>A0ABW1SDB8_9PROT</name>
<organism evidence="1 2">
    <name type="scientific">Ponticaulis profundi</name>
    <dbReference type="NCBI Taxonomy" id="2665222"/>
    <lineage>
        <taxon>Bacteria</taxon>
        <taxon>Pseudomonadati</taxon>
        <taxon>Pseudomonadota</taxon>
        <taxon>Alphaproteobacteria</taxon>
        <taxon>Hyphomonadales</taxon>
        <taxon>Hyphomonadaceae</taxon>
        <taxon>Ponticaulis</taxon>
    </lineage>
</organism>
<keyword evidence="2" id="KW-1185">Reference proteome</keyword>